<protein>
    <submittedName>
        <fullName evidence="1">Uncharacterized protein</fullName>
    </submittedName>
</protein>
<dbReference type="EMBL" id="QKWP01001866">
    <property type="protein sequence ID" value="RIB06121.1"/>
    <property type="molecule type" value="Genomic_DNA"/>
</dbReference>
<reference evidence="1 2" key="1">
    <citation type="submission" date="2018-06" db="EMBL/GenBank/DDBJ databases">
        <title>Comparative genomics reveals the genomic features of Rhizophagus irregularis, R. cerebriforme, R. diaphanum and Gigaspora rosea, and their symbiotic lifestyle signature.</title>
        <authorList>
            <person name="Morin E."/>
            <person name="San Clemente H."/>
            <person name="Chen E.C.H."/>
            <person name="De La Providencia I."/>
            <person name="Hainaut M."/>
            <person name="Kuo A."/>
            <person name="Kohler A."/>
            <person name="Murat C."/>
            <person name="Tang N."/>
            <person name="Roy S."/>
            <person name="Loubradou J."/>
            <person name="Henrissat B."/>
            <person name="Grigoriev I.V."/>
            <person name="Corradi N."/>
            <person name="Roux C."/>
            <person name="Martin F.M."/>
        </authorList>
    </citation>
    <scope>NUCLEOTIDE SEQUENCE [LARGE SCALE GENOMIC DNA]</scope>
    <source>
        <strain evidence="1 2">DAOM 194757</strain>
    </source>
</reference>
<sequence>MAQKKRKNKEIHLRLLGVFSPTSSFGTYSVKSKEREMSRRSDSAIAIYIITKNPKMPVSQNSNSKGLFGVLPYIAPEIKSNQRDLNPQAISITKNASLIIQPVRPSLDYLNPAIREIFKIELKSDTDGTYCNGHHYEYGNDVEKDEALTKHSDGIRNVLKKIIWIDNYTSRFLNVSKLPKPDRTSKFRQDFREILAEYRTFIKPIVT</sequence>
<dbReference type="OrthoDB" id="4062651at2759"/>
<comment type="caution">
    <text evidence="1">The sequence shown here is derived from an EMBL/GenBank/DDBJ whole genome shotgun (WGS) entry which is preliminary data.</text>
</comment>
<gene>
    <name evidence="1" type="ORF">C2G38_2217914</name>
</gene>
<evidence type="ECO:0000313" key="1">
    <source>
        <dbReference type="EMBL" id="RIB06121.1"/>
    </source>
</evidence>
<dbReference type="AlphaFoldDB" id="A0A397U8T0"/>
<accession>A0A397U8T0</accession>
<keyword evidence="2" id="KW-1185">Reference proteome</keyword>
<dbReference type="Proteomes" id="UP000266673">
    <property type="component" value="Unassembled WGS sequence"/>
</dbReference>
<evidence type="ECO:0000313" key="2">
    <source>
        <dbReference type="Proteomes" id="UP000266673"/>
    </source>
</evidence>
<organism evidence="1 2">
    <name type="scientific">Gigaspora rosea</name>
    <dbReference type="NCBI Taxonomy" id="44941"/>
    <lineage>
        <taxon>Eukaryota</taxon>
        <taxon>Fungi</taxon>
        <taxon>Fungi incertae sedis</taxon>
        <taxon>Mucoromycota</taxon>
        <taxon>Glomeromycotina</taxon>
        <taxon>Glomeromycetes</taxon>
        <taxon>Diversisporales</taxon>
        <taxon>Gigasporaceae</taxon>
        <taxon>Gigaspora</taxon>
    </lineage>
</organism>
<proteinExistence type="predicted"/>
<name>A0A397U8T0_9GLOM</name>